<evidence type="ECO:0000313" key="2">
    <source>
        <dbReference type="Proteomes" id="UP001060215"/>
    </source>
</evidence>
<accession>A0ACC0HU36</accession>
<gene>
    <name evidence="1" type="ORF">LOK49_LG05G00926</name>
</gene>
<protein>
    <submittedName>
        <fullName evidence="1">Sm-like protein LSM1B</fullName>
    </submittedName>
</protein>
<comment type="caution">
    <text evidence="1">The sequence shown here is derived from an EMBL/GenBank/DDBJ whole genome shotgun (WGS) entry which is preliminary data.</text>
</comment>
<proteinExistence type="predicted"/>
<keyword evidence="2" id="KW-1185">Reference proteome</keyword>
<sequence length="116" mass="13625">MSWAGPEDIYLSTSLASYLDNMLTKVQRKLNFRKEKEKLDGAFGEWKDYTSKSARWQGEKVDTRRRCSFLTLREGNINISDTPMTSKDIDKIRKGKTSHRRNRRVGLGEVPRHYDR</sequence>
<evidence type="ECO:0000313" key="1">
    <source>
        <dbReference type="EMBL" id="KAI8016564.1"/>
    </source>
</evidence>
<dbReference type="EMBL" id="CM045761">
    <property type="protein sequence ID" value="KAI8016564.1"/>
    <property type="molecule type" value="Genomic_DNA"/>
</dbReference>
<reference evidence="1 2" key="1">
    <citation type="journal article" date="2022" name="Plant J.">
        <title>Chromosome-level genome of Camellia lanceoleosa provides a valuable resource for understanding genome evolution and self-incompatibility.</title>
        <authorList>
            <person name="Gong W."/>
            <person name="Xiao S."/>
            <person name="Wang L."/>
            <person name="Liao Z."/>
            <person name="Chang Y."/>
            <person name="Mo W."/>
            <person name="Hu G."/>
            <person name="Li W."/>
            <person name="Zhao G."/>
            <person name="Zhu H."/>
            <person name="Hu X."/>
            <person name="Ji K."/>
            <person name="Xiang X."/>
            <person name="Song Q."/>
            <person name="Yuan D."/>
            <person name="Jin S."/>
            <person name="Zhang L."/>
        </authorList>
    </citation>
    <scope>NUCLEOTIDE SEQUENCE [LARGE SCALE GENOMIC DNA]</scope>
    <source>
        <strain evidence="1">SQ_2022a</strain>
    </source>
</reference>
<dbReference type="Proteomes" id="UP001060215">
    <property type="component" value="Chromosome 4"/>
</dbReference>
<organism evidence="1 2">
    <name type="scientific">Camellia lanceoleosa</name>
    <dbReference type="NCBI Taxonomy" id="1840588"/>
    <lineage>
        <taxon>Eukaryota</taxon>
        <taxon>Viridiplantae</taxon>
        <taxon>Streptophyta</taxon>
        <taxon>Embryophyta</taxon>
        <taxon>Tracheophyta</taxon>
        <taxon>Spermatophyta</taxon>
        <taxon>Magnoliopsida</taxon>
        <taxon>eudicotyledons</taxon>
        <taxon>Gunneridae</taxon>
        <taxon>Pentapetalae</taxon>
        <taxon>asterids</taxon>
        <taxon>Ericales</taxon>
        <taxon>Theaceae</taxon>
        <taxon>Camellia</taxon>
    </lineage>
</organism>
<name>A0ACC0HU36_9ERIC</name>